<name>A0ABW0C185_9BACT</name>
<comment type="caution">
    <text evidence="5">The sequence shown here is derived from an EMBL/GenBank/DDBJ whole genome shotgun (WGS) entry which is preliminary data.</text>
</comment>
<dbReference type="InterPro" id="IPR020449">
    <property type="entry name" value="Tscrpt_reg_AraC-type_HTH"/>
</dbReference>
<dbReference type="PRINTS" id="PR00032">
    <property type="entry name" value="HTHARAC"/>
</dbReference>
<dbReference type="Gene3D" id="1.10.10.60">
    <property type="entry name" value="Homeodomain-like"/>
    <property type="match status" value="2"/>
</dbReference>
<dbReference type="Gene3D" id="2.60.120.10">
    <property type="entry name" value="Jelly Rolls"/>
    <property type="match status" value="1"/>
</dbReference>
<dbReference type="InterPro" id="IPR018062">
    <property type="entry name" value="HTH_AraC-typ_CS"/>
</dbReference>
<dbReference type="CDD" id="cd06976">
    <property type="entry name" value="cupin_MtlR-like_N"/>
    <property type="match status" value="1"/>
</dbReference>
<sequence>MKAIFEQVTASPKASFLHKYSEAPNFDTPFHFHPQLELTWIVKGVGMRYVGRSVQEFKEGDLVFLGPNLPHCWINQKTEDGVAAHVIQFKEDFLGRDFFNLPEMERIKLLIEQSKSGFVISNPTSRIIQEKIQQLSTSPSVKRIFCLLEILDVLASSVDLTLLDESMVRLNQDLPHTERFKKVISYLIQNYKQEIQLDQMAELVHMTPSSFCRFFKGVMKKTLIEVVMEFRIKHACHLLTHTDLGISQVAMESGFGDLPYFNRRFKKMMGCNPSTYRRVSTDSEH</sequence>
<evidence type="ECO:0000259" key="4">
    <source>
        <dbReference type="PROSITE" id="PS01124"/>
    </source>
</evidence>
<dbReference type="Pfam" id="PF12833">
    <property type="entry name" value="HTH_18"/>
    <property type="match status" value="1"/>
</dbReference>
<dbReference type="EMBL" id="JBHSKS010000012">
    <property type="protein sequence ID" value="MFC5192948.1"/>
    <property type="molecule type" value="Genomic_DNA"/>
</dbReference>
<protein>
    <submittedName>
        <fullName evidence="5">AraC family transcriptional regulator</fullName>
    </submittedName>
</protein>
<evidence type="ECO:0000313" key="6">
    <source>
        <dbReference type="Proteomes" id="UP001596163"/>
    </source>
</evidence>
<dbReference type="InterPro" id="IPR009057">
    <property type="entry name" value="Homeodomain-like_sf"/>
</dbReference>
<dbReference type="PANTHER" id="PTHR43280">
    <property type="entry name" value="ARAC-FAMILY TRANSCRIPTIONAL REGULATOR"/>
    <property type="match status" value="1"/>
</dbReference>
<dbReference type="RefSeq" id="WP_377916449.1">
    <property type="nucleotide sequence ID" value="NZ_JBHSKS010000012.1"/>
</dbReference>
<dbReference type="InterPro" id="IPR014710">
    <property type="entry name" value="RmlC-like_jellyroll"/>
</dbReference>
<dbReference type="PROSITE" id="PS00041">
    <property type="entry name" value="HTH_ARAC_FAMILY_1"/>
    <property type="match status" value="1"/>
</dbReference>
<dbReference type="InterPro" id="IPR011051">
    <property type="entry name" value="RmlC_Cupin_sf"/>
</dbReference>
<organism evidence="5 6">
    <name type="scientific">Algoriphagus aquatilis</name>
    <dbReference type="NCBI Taxonomy" id="490186"/>
    <lineage>
        <taxon>Bacteria</taxon>
        <taxon>Pseudomonadati</taxon>
        <taxon>Bacteroidota</taxon>
        <taxon>Cytophagia</taxon>
        <taxon>Cytophagales</taxon>
        <taxon>Cyclobacteriaceae</taxon>
        <taxon>Algoriphagus</taxon>
    </lineage>
</organism>
<dbReference type="SUPFAM" id="SSF46689">
    <property type="entry name" value="Homeodomain-like"/>
    <property type="match status" value="2"/>
</dbReference>
<dbReference type="Pfam" id="PF07883">
    <property type="entry name" value="Cupin_2"/>
    <property type="match status" value="1"/>
</dbReference>
<evidence type="ECO:0000256" key="1">
    <source>
        <dbReference type="ARBA" id="ARBA00023015"/>
    </source>
</evidence>
<feature type="domain" description="HTH araC/xylS-type" evidence="4">
    <location>
        <begin position="181"/>
        <end position="279"/>
    </location>
</feature>
<evidence type="ECO:0000256" key="3">
    <source>
        <dbReference type="ARBA" id="ARBA00023163"/>
    </source>
</evidence>
<dbReference type="SMART" id="SM00342">
    <property type="entry name" value="HTH_ARAC"/>
    <property type="match status" value="1"/>
</dbReference>
<evidence type="ECO:0000256" key="2">
    <source>
        <dbReference type="ARBA" id="ARBA00023125"/>
    </source>
</evidence>
<dbReference type="PROSITE" id="PS01124">
    <property type="entry name" value="HTH_ARAC_FAMILY_2"/>
    <property type="match status" value="1"/>
</dbReference>
<dbReference type="Proteomes" id="UP001596163">
    <property type="component" value="Unassembled WGS sequence"/>
</dbReference>
<evidence type="ECO:0000313" key="5">
    <source>
        <dbReference type="EMBL" id="MFC5192948.1"/>
    </source>
</evidence>
<reference evidence="6" key="1">
    <citation type="journal article" date="2019" name="Int. J. Syst. Evol. Microbiol.">
        <title>The Global Catalogue of Microorganisms (GCM) 10K type strain sequencing project: providing services to taxonomists for standard genome sequencing and annotation.</title>
        <authorList>
            <consortium name="The Broad Institute Genomics Platform"/>
            <consortium name="The Broad Institute Genome Sequencing Center for Infectious Disease"/>
            <person name="Wu L."/>
            <person name="Ma J."/>
        </authorList>
    </citation>
    <scope>NUCLEOTIDE SEQUENCE [LARGE SCALE GENOMIC DNA]</scope>
    <source>
        <strain evidence="6">CGMCC 1.7030</strain>
    </source>
</reference>
<dbReference type="InterPro" id="IPR013096">
    <property type="entry name" value="Cupin_2"/>
</dbReference>
<keyword evidence="1" id="KW-0805">Transcription regulation</keyword>
<proteinExistence type="predicted"/>
<keyword evidence="2" id="KW-0238">DNA-binding</keyword>
<dbReference type="PANTHER" id="PTHR43280:SF27">
    <property type="entry name" value="TRANSCRIPTIONAL REGULATOR MTLR"/>
    <property type="match status" value="1"/>
</dbReference>
<keyword evidence="6" id="KW-1185">Reference proteome</keyword>
<keyword evidence="3" id="KW-0804">Transcription</keyword>
<dbReference type="SUPFAM" id="SSF51182">
    <property type="entry name" value="RmlC-like cupins"/>
    <property type="match status" value="1"/>
</dbReference>
<accession>A0ABW0C185</accession>
<dbReference type="InterPro" id="IPR018060">
    <property type="entry name" value="HTH_AraC"/>
</dbReference>
<gene>
    <name evidence="5" type="ORF">ACFPIK_14325</name>
</gene>